<protein>
    <submittedName>
        <fullName evidence="1">YbbR-like domain-containing protein</fullName>
    </submittedName>
</protein>
<dbReference type="RefSeq" id="WP_131596704.1">
    <property type="nucleotide sequence ID" value="NZ_SJSL01000003.1"/>
</dbReference>
<dbReference type="PANTHER" id="PTHR37804">
    <property type="entry name" value="CDAA REGULATORY PROTEIN CDAR"/>
    <property type="match status" value="1"/>
</dbReference>
<dbReference type="Pfam" id="PF07949">
    <property type="entry name" value="YbbR"/>
    <property type="match status" value="1"/>
</dbReference>
<dbReference type="OrthoDB" id="1115707at2"/>
<dbReference type="InterPro" id="IPR053154">
    <property type="entry name" value="c-di-AMP_regulator"/>
</dbReference>
<evidence type="ECO:0000313" key="2">
    <source>
        <dbReference type="Proteomes" id="UP000293347"/>
    </source>
</evidence>
<proteinExistence type="predicted"/>
<dbReference type="Gene3D" id="2.170.120.30">
    <property type="match status" value="1"/>
</dbReference>
<dbReference type="EMBL" id="SJSL01000003">
    <property type="protein sequence ID" value="TCD00355.1"/>
    <property type="molecule type" value="Genomic_DNA"/>
</dbReference>
<dbReference type="Gene3D" id="2.170.120.40">
    <property type="entry name" value="YbbR-like domain"/>
    <property type="match status" value="1"/>
</dbReference>
<sequence>MPFIKLTKIERKRFLVFITCLLTAIGAWLFLALNNKYVYTAKTVLIYKNVPQKRAFHALQSDTVDLQVEGTGWQLLFARLRVKPQSISISLEKLNNRNFILFSEQLYNVNQQLETSQKIISVKPDTLYFDFSEKKIKRVPVTLVSDFSFAKQYGISNDIMIIPEYVTLSGPEKELKKIKEWPTDTLKLTNLQATSVSRVAMTQNKMKNVSIFPSSAEVRVPVDEYTEKVIDLTLGVINNNQFYDIKLYPRKIKVTFLVPLSRYAQIDEDFIDAVVDMNDWKILNHNKLRVKLTRFPEYCKLVNIMPDKVDFIIEK</sequence>
<evidence type="ECO:0000313" key="1">
    <source>
        <dbReference type="EMBL" id="TCD00355.1"/>
    </source>
</evidence>
<comment type="caution">
    <text evidence="1">The sequence shown here is derived from an EMBL/GenBank/DDBJ whole genome shotgun (WGS) entry which is preliminary data.</text>
</comment>
<organism evidence="1 2">
    <name type="scientific">Pedobacter psychroterrae</name>
    <dbReference type="NCBI Taxonomy" id="2530453"/>
    <lineage>
        <taxon>Bacteria</taxon>
        <taxon>Pseudomonadati</taxon>
        <taxon>Bacteroidota</taxon>
        <taxon>Sphingobacteriia</taxon>
        <taxon>Sphingobacteriales</taxon>
        <taxon>Sphingobacteriaceae</taxon>
        <taxon>Pedobacter</taxon>
    </lineage>
</organism>
<dbReference type="AlphaFoldDB" id="A0A4R0NMN3"/>
<dbReference type="PANTHER" id="PTHR37804:SF1">
    <property type="entry name" value="CDAA REGULATORY PROTEIN CDAR"/>
    <property type="match status" value="1"/>
</dbReference>
<name>A0A4R0NMN3_9SPHI</name>
<keyword evidence="2" id="KW-1185">Reference proteome</keyword>
<gene>
    <name evidence="1" type="ORF">EZ437_14110</name>
</gene>
<dbReference type="Proteomes" id="UP000293347">
    <property type="component" value="Unassembled WGS sequence"/>
</dbReference>
<accession>A0A4R0NMN3</accession>
<dbReference type="InterPro" id="IPR012505">
    <property type="entry name" value="YbbR"/>
</dbReference>
<reference evidence="1 2" key="1">
    <citation type="submission" date="2019-02" db="EMBL/GenBank/DDBJ databases">
        <title>Pedobacter sp. RP-1-14 sp. nov., isolated from Arctic soil.</title>
        <authorList>
            <person name="Dahal R.H."/>
        </authorList>
    </citation>
    <scope>NUCLEOTIDE SEQUENCE [LARGE SCALE GENOMIC DNA]</scope>
    <source>
        <strain evidence="1 2">RP-1-14</strain>
    </source>
</reference>